<dbReference type="GO" id="GO:0005524">
    <property type="term" value="F:ATP binding"/>
    <property type="evidence" value="ECO:0007669"/>
    <property type="project" value="UniProtKB-KW"/>
</dbReference>
<feature type="transmembrane region" description="Helical" evidence="10">
    <location>
        <begin position="142"/>
        <end position="159"/>
    </location>
</feature>
<dbReference type="PANTHER" id="PTHR45772">
    <property type="entry name" value="CONSERVED COMPONENT OF ABC TRANSPORTER FOR NATURAL AMINO ACIDS-RELATED"/>
    <property type="match status" value="1"/>
</dbReference>
<accession>A0A6G4A7A3</accession>
<reference evidence="12" key="1">
    <citation type="submission" date="2020-02" db="EMBL/GenBank/DDBJ databases">
        <title>A new Streptomyces sp. for controlling soil-borne diseases.</title>
        <authorList>
            <person name="Li X."/>
            <person name="Tian Y."/>
            <person name="Gao K."/>
        </authorList>
    </citation>
    <scope>NUCLEOTIDE SEQUENCE [LARGE SCALE GENOMIC DNA]</scope>
    <source>
        <strain evidence="12">0250</strain>
    </source>
</reference>
<feature type="compositionally biased region" description="Basic residues" evidence="9">
    <location>
        <begin position="618"/>
        <end position="630"/>
    </location>
</feature>
<comment type="subcellular location">
    <subcellularLocation>
        <location evidence="1">Cell membrane</location>
        <topology evidence="1">Multi-pass membrane protein</topology>
    </subcellularLocation>
</comment>
<feature type="transmembrane region" description="Helical" evidence="10">
    <location>
        <begin position="455"/>
        <end position="473"/>
    </location>
</feature>
<keyword evidence="5" id="KW-0547">Nucleotide-binding</keyword>
<evidence type="ECO:0000313" key="13">
    <source>
        <dbReference type="Proteomes" id="UP000476310"/>
    </source>
</evidence>
<dbReference type="InterPro" id="IPR003439">
    <property type="entry name" value="ABC_transporter-like_ATP-bd"/>
</dbReference>
<keyword evidence="6 12" id="KW-0067">ATP-binding</keyword>
<feature type="region of interest" description="Disordered" evidence="9">
    <location>
        <begin position="614"/>
        <end position="645"/>
    </location>
</feature>
<feature type="transmembrane region" description="Helical" evidence="10">
    <location>
        <begin position="404"/>
        <end position="423"/>
    </location>
</feature>
<dbReference type="Pfam" id="PF02653">
    <property type="entry name" value="BPD_transp_2"/>
    <property type="match status" value="2"/>
</dbReference>
<evidence type="ECO:0000256" key="9">
    <source>
        <dbReference type="SAM" id="MobiDB-lite"/>
    </source>
</evidence>
<evidence type="ECO:0000256" key="4">
    <source>
        <dbReference type="ARBA" id="ARBA00022692"/>
    </source>
</evidence>
<feature type="transmembrane region" description="Helical" evidence="10">
    <location>
        <begin position="332"/>
        <end position="356"/>
    </location>
</feature>
<feature type="transmembrane region" description="Helical" evidence="10">
    <location>
        <begin position="221"/>
        <end position="250"/>
    </location>
</feature>
<keyword evidence="4 10" id="KW-0812">Transmembrane</keyword>
<dbReference type="RefSeq" id="WP_164423122.1">
    <property type="nucleotide sequence ID" value="NZ_JAAIKT010000001.1"/>
</dbReference>
<keyword evidence="2" id="KW-0813">Transport</keyword>
<dbReference type="InterPro" id="IPR043428">
    <property type="entry name" value="LivM-like"/>
</dbReference>
<organism evidence="12 13">
    <name type="scientific">Streptomyces rhizosphaericus</name>
    <dbReference type="NCBI Taxonomy" id="114699"/>
    <lineage>
        <taxon>Bacteria</taxon>
        <taxon>Bacillati</taxon>
        <taxon>Actinomycetota</taxon>
        <taxon>Actinomycetes</taxon>
        <taxon>Kitasatosporales</taxon>
        <taxon>Streptomycetaceae</taxon>
        <taxon>Streptomyces</taxon>
        <taxon>Streptomyces violaceusniger group</taxon>
    </lineage>
</organism>
<dbReference type="SMART" id="SM00382">
    <property type="entry name" value="AAA"/>
    <property type="match status" value="1"/>
</dbReference>
<evidence type="ECO:0000256" key="1">
    <source>
        <dbReference type="ARBA" id="ARBA00004651"/>
    </source>
</evidence>
<dbReference type="EMBL" id="JAAIKT010000001">
    <property type="protein sequence ID" value="NEW69276.1"/>
    <property type="molecule type" value="Genomic_DNA"/>
</dbReference>
<name>A0A6G4A7A3_9ACTN</name>
<dbReference type="InterPro" id="IPR001851">
    <property type="entry name" value="ABC_transp_permease"/>
</dbReference>
<dbReference type="InterPro" id="IPR027417">
    <property type="entry name" value="P-loop_NTPase"/>
</dbReference>
<keyword evidence="3" id="KW-1003">Cell membrane</keyword>
<dbReference type="CDD" id="cd03219">
    <property type="entry name" value="ABC_Mj1267_LivG_branched"/>
    <property type="match status" value="1"/>
</dbReference>
<feature type="transmembrane region" description="Helical" evidence="10">
    <location>
        <begin position="504"/>
        <end position="527"/>
    </location>
</feature>
<feature type="transmembrane region" description="Helical" evidence="10">
    <location>
        <begin position="63"/>
        <end position="84"/>
    </location>
</feature>
<evidence type="ECO:0000256" key="2">
    <source>
        <dbReference type="ARBA" id="ARBA00022448"/>
    </source>
</evidence>
<evidence type="ECO:0000256" key="5">
    <source>
        <dbReference type="ARBA" id="ARBA00022741"/>
    </source>
</evidence>
<dbReference type="CDD" id="cd06582">
    <property type="entry name" value="TM_PBP1_LivH_like"/>
    <property type="match status" value="1"/>
</dbReference>
<comment type="caution">
    <text evidence="12">The sequence shown here is derived from an EMBL/GenBank/DDBJ whole genome shotgun (WGS) entry which is preliminary data.</text>
</comment>
<dbReference type="GO" id="GO:0015658">
    <property type="term" value="F:branched-chain amino acid transmembrane transporter activity"/>
    <property type="evidence" value="ECO:0007669"/>
    <property type="project" value="InterPro"/>
</dbReference>
<sequence length="908" mass="95293">MNAVLSVAILGLGLSALYALASLGIVLIYRGSGVINFAQGAVGLCAAYIWFELHINQGWGYPTALLMAVAAAAAVGALIQIGLMRRLRSASSLARTIATLGLLISLQALVILRYGTNVNVVPSALPTGAWTIGDVTFPQDRVILISIAFALSAGLWWIYRFTDFGRATSAVAEDQTLSAAVGVSPDVVATVNWALGCSLAALAAILVGPIITLQASSMTTLVLAALAAALIAHFRSFPVAFIASVAMGVGQTILTRYTTQPGLAAAAPFLVIVVVMIVRGQAVPLRDHVLARLPAVGTGRLRPPLVLAGVVGTIVLANLSSDAWIQSFGATFALSLFMLSFVVLIGYVGQISLAQWPLAGFGAWVTGRLVASQGVPLLPAIVIGILATVALGVVIALPALRARGIKLAIVTLGLGTALELMLFQNSTYTGGLSGTAVQLEIAGWNFDAGTHPDRYLFVTFGAFVLAAISVTNMRRGLVGRRMLAVRTNERAAAALGIGVRSVKLYGFAVAAGIAALGAMLFSFAVGIVDYTEFSSFHSILYTCLAFVGGIGFITGPLLGSPLAPGTVGTQFGTVVLSGLATYMSLIGGVVLILSVLLNQDGIAKDLATSARQLSSRLGPRRQPRQSAVRRRLAEDSVDGASRTRTRVRPSTLAVDRLSVRYGDAVVVDDVSLAVRPGQVIGLIGPNGAGKTTLLDAVTGFTRIASGRVTLNDDDMTRCSPVSRARTGVSRAFQSLELFEDLTALENIVAATDPTSRSCYLRDLVHPAPLKFSAGVLDAIREFQLEQDLDRLASELPYGRRRLLAIARAVANGPSVLLLDEPAAGLSGEETRELATVVRRLARDWGMAILLIEHDVEFVLETCDELVVLNFGRVISRGAPSEVRGDPAVVAAYLGGETKVQSPSKEVRR</sequence>
<keyword evidence="13" id="KW-1185">Reference proteome</keyword>
<dbReference type="PROSITE" id="PS50893">
    <property type="entry name" value="ABC_TRANSPORTER_2"/>
    <property type="match status" value="1"/>
</dbReference>
<feature type="transmembrane region" description="Helical" evidence="10">
    <location>
        <begin position="96"/>
        <end position="115"/>
    </location>
</feature>
<feature type="transmembrane region" description="Helical" evidence="10">
    <location>
        <begin position="193"/>
        <end position="215"/>
    </location>
</feature>
<evidence type="ECO:0000256" key="3">
    <source>
        <dbReference type="ARBA" id="ARBA00022475"/>
    </source>
</evidence>
<dbReference type="Pfam" id="PF12399">
    <property type="entry name" value="BCA_ABC_TP_C"/>
    <property type="match status" value="1"/>
</dbReference>
<dbReference type="GO" id="GO:0016887">
    <property type="term" value="F:ATP hydrolysis activity"/>
    <property type="evidence" value="ECO:0007669"/>
    <property type="project" value="InterPro"/>
</dbReference>
<feature type="transmembrane region" description="Helical" evidence="10">
    <location>
        <begin position="6"/>
        <end position="27"/>
    </location>
</feature>
<dbReference type="SUPFAM" id="SSF52540">
    <property type="entry name" value="P-loop containing nucleoside triphosphate hydrolases"/>
    <property type="match status" value="1"/>
</dbReference>
<protein>
    <submittedName>
        <fullName evidence="12">ATP-binding cassette domain-containing protein</fullName>
    </submittedName>
</protein>
<dbReference type="InterPro" id="IPR032823">
    <property type="entry name" value="BCA_ABC_TP_C"/>
</dbReference>
<feature type="transmembrane region" description="Helical" evidence="10">
    <location>
        <begin position="34"/>
        <end position="51"/>
    </location>
</feature>
<dbReference type="CDD" id="cd06581">
    <property type="entry name" value="TM_PBP1_LivM_like"/>
    <property type="match status" value="1"/>
</dbReference>
<dbReference type="AlphaFoldDB" id="A0A6G4A7A3"/>
<dbReference type="Pfam" id="PF00005">
    <property type="entry name" value="ABC_tran"/>
    <property type="match status" value="1"/>
</dbReference>
<dbReference type="GO" id="GO:0005886">
    <property type="term" value="C:plasma membrane"/>
    <property type="evidence" value="ECO:0007669"/>
    <property type="project" value="UniProtKB-SubCell"/>
</dbReference>
<evidence type="ECO:0000259" key="11">
    <source>
        <dbReference type="PROSITE" id="PS50893"/>
    </source>
</evidence>
<evidence type="ECO:0000256" key="8">
    <source>
        <dbReference type="ARBA" id="ARBA00023136"/>
    </source>
</evidence>
<proteinExistence type="predicted"/>
<evidence type="ECO:0000256" key="6">
    <source>
        <dbReference type="ARBA" id="ARBA00022840"/>
    </source>
</evidence>
<feature type="transmembrane region" description="Helical" evidence="10">
    <location>
        <begin position="376"/>
        <end position="397"/>
    </location>
</feature>
<gene>
    <name evidence="12" type="ORF">G4H13_02365</name>
</gene>
<feature type="transmembrane region" description="Helical" evidence="10">
    <location>
        <begin position="571"/>
        <end position="597"/>
    </location>
</feature>
<keyword evidence="8 10" id="KW-0472">Membrane</keyword>
<dbReference type="Gene3D" id="3.40.50.300">
    <property type="entry name" value="P-loop containing nucleotide triphosphate hydrolases"/>
    <property type="match status" value="1"/>
</dbReference>
<dbReference type="Proteomes" id="UP000476310">
    <property type="component" value="Unassembled WGS sequence"/>
</dbReference>
<evidence type="ECO:0000256" key="10">
    <source>
        <dbReference type="SAM" id="Phobius"/>
    </source>
</evidence>
<feature type="transmembrane region" description="Helical" evidence="10">
    <location>
        <begin position="301"/>
        <end position="320"/>
    </location>
</feature>
<dbReference type="InterPro" id="IPR003593">
    <property type="entry name" value="AAA+_ATPase"/>
</dbReference>
<evidence type="ECO:0000256" key="7">
    <source>
        <dbReference type="ARBA" id="ARBA00022989"/>
    </source>
</evidence>
<feature type="domain" description="ABC transporter" evidence="11">
    <location>
        <begin position="652"/>
        <end position="895"/>
    </location>
</feature>
<keyword evidence="7 10" id="KW-1133">Transmembrane helix</keyword>
<feature type="transmembrane region" description="Helical" evidence="10">
    <location>
        <begin position="539"/>
        <end position="559"/>
    </location>
</feature>
<evidence type="ECO:0000313" key="12">
    <source>
        <dbReference type="EMBL" id="NEW69276.1"/>
    </source>
</evidence>
<dbReference type="InterPro" id="IPR051120">
    <property type="entry name" value="ABC_AA/LPS_Transport"/>
</dbReference>
<feature type="transmembrane region" description="Helical" evidence="10">
    <location>
        <begin position="262"/>
        <end position="281"/>
    </location>
</feature>